<evidence type="ECO:0000256" key="1">
    <source>
        <dbReference type="SAM" id="MobiDB-lite"/>
    </source>
</evidence>
<keyword evidence="3" id="KW-1185">Reference proteome</keyword>
<protein>
    <submittedName>
        <fullName evidence="2">Uncharacterized protein</fullName>
    </submittedName>
</protein>
<feature type="region of interest" description="Disordered" evidence="1">
    <location>
        <begin position="254"/>
        <end position="273"/>
    </location>
</feature>
<dbReference type="RefSeq" id="XP_018030532.1">
    <property type="nucleotide sequence ID" value="XM_018185910.1"/>
</dbReference>
<proteinExistence type="predicted"/>
<dbReference type="GeneID" id="28769396"/>
<gene>
    <name evidence="2" type="ORF">CC84DRAFT_362019</name>
</gene>
<dbReference type="InParanoid" id="A0A177C0D4"/>
<feature type="compositionally biased region" description="Polar residues" evidence="1">
    <location>
        <begin position="40"/>
        <end position="51"/>
    </location>
</feature>
<accession>A0A177C0D4</accession>
<evidence type="ECO:0000313" key="3">
    <source>
        <dbReference type="Proteomes" id="UP000077069"/>
    </source>
</evidence>
<dbReference type="OrthoDB" id="3762348at2759"/>
<reference evidence="2 3" key="1">
    <citation type="submission" date="2016-05" db="EMBL/GenBank/DDBJ databases">
        <title>Comparative analysis of secretome profiles of manganese(II)-oxidizing ascomycete fungi.</title>
        <authorList>
            <consortium name="DOE Joint Genome Institute"/>
            <person name="Zeiner C.A."/>
            <person name="Purvine S.O."/>
            <person name="Zink E.M."/>
            <person name="Wu S."/>
            <person name="Pasa-Tolic L."/>
            <person name="Chaput D.L."/>
            <person name="Haridas S."/>
            <person name="Grigoriev I.V."/>
            <person name="Santelli C.M."/>
            <person name="Hansel C.M."/>
        </authorList>
    </citation>
    <scope>NUCLEOTIDE SEQUENCE [LARGE SCALE GENOMIC DNA]</scope>
    <source>
        <strain evidence="2 3">AP3s5-JAC2a</strain>
    </source>
</reference>
<dbReference type="Proteomes" id="UP000077069">
    <property type="component" value="Unassembled WGS sequence"/>
</dbReference>
<feature type="region of interest" description="Disordered" evidence="1">
    <location>
        <begin position="28"/>
        <end position="51"/>
    </location>
</feature>
<sequence>MPTKYTHPRGPFHFQHVSVIHTTLPLYKPVRPRDTKRNSRPSTPSHRNLQISERTPTLFTVIMAPLQNPYHAPLRQIQYRSYLKTIELYHYSHQVLPISRFEEMFAAQTPGFVRRLESRDTLCDKNGQEKNHVPDGDEVPIGFTEVAYLFNIFRNRGSAQASGSALGFRFLDEDRIEWMCFDRPVDNLLSGATANDGRHLFQKVADLERGDGSTRWKGTVGGWPEHRQWCNALDNATRPLLRLTMVERSRARLDERKARDARNAELHSDENNE</sequence>
<dbReference type="EMBL" id="KV441560">
    <property type="protein sequence ID" value="OAG00167.1"/>
    <property type="molecule type" value="Genomic_DNA"/>
</dbReference>
<name>A0A177C0D4_9PLEO</name>
<dbReference type="AlphaFoldDB" id="A0A177C0D4"/>
<organism evidence="2 3">
    <name type="scientific">Paraphaeosphaeria sporulosa</name>
    <dbReference type="NCBI Taxonomy" id="1460663"/>
    <lineage>
        <taxon>Eukaryota</taxon>
        <taxon>Fungi</taxon>
        <taxon>Dikarya</taxon>
        <taxon>Ascomycota</taxon>
        <taxon>Pezizomycotina</taxon>
        <taxon>Dothideomycetes</taxon>
        <taxon>Pleosporomycetidae</taxon>
        <taxon>Pleosporales</taxon>
        <taxon>Massarineae</taxon>
        <taxon>Didymosphaeriaceae</taxon>
        <taxon>Paraphaeosphaeria</taxon>
    </lineage>
</organism>
<evidence type="ECO:0000313" key="2">
    <source>
        <dbReference type="EMBL" id="OAG00167.1"/>
    </source>
</evidence>